<dbReference type="AlphaFoldDB" id="A0ABC8IZL6"/>
<keyword evidence="2" id="KW-1185">Reference proteome</keyword>
<protein>
    <submittedName>
        <fullName evidence="1">Uncharacterized protein</fullName>
    </submittedName>
</protein>
<organism evidence="1 2">
    <name type="scientific">Eruca vesicaria subsp. sativa</name>
    <name type="common">Garden rocket</name>
    <name type="synonym">Eruca sativa</name>
    <dbReference type="NCBI Taxonomy" id="29727"/>
    <lineage>
        <taxon>Eukaryota</taxon>
        <taxon>Viridiplantae</taxon>
        <taxon>Streptophyta</taxon>
        <taxon>Embryophyta</taxon>
        <taxon>Tracheophyta</taxon>
        <taxon>Spermatophyta</taxon>
        <taxon>Magnoliopsida</taxon>
        <taxon>eudicotyledons</taxon>
        <taxon>Gunneridae</taxon>
        <taxon>Pentapetalae</taxon>
        <taxon>rosids</taxon>
        <taxon>malvids</taxon>
        <taxon>Brassicales</taxon>
        <taxon>Brassicaceae</taxon>
        <taxon>Brassiceae</taxon>
        <taxon>Eruca</taxon>
    </lineage>
</organism>
<accession>A0ABC8IZL6</accession>
<sequence length="109" mass="12847">MLYLRSRNRCQVFTLRLPQKIHDQLVNQGSTGHVVLPQVRSSIRGYITGSLRNERNYFYFERFDQDHRFDRRPFFITPPYRPARLGLPVVLSTGEIVIKSVLAHPKLCF</sequence>
<dbReference type="EMBL" id="CAKOAT010066266">
    <property type="protein sequence ID" value="CAH8306726.1"/>
    <property type="molecule type" value="Genomic_DNA"/>
</dbReference>
<name>A0ABC8IZL6_ERUVS</name>
<proteinExistence type="predicted"/>
<dbReference type="Proteomes" id="UP001642260">
    <property type="component" value="Unassembled WGS sequence"/>
</dbReference>
<reference evidence="1 2" key="1">
    <citation type="submission" date="2022-03" db="EMBL/GenBank/DDBJ databases">
        <authorList>
            <person name="Macdonald S."/>
            <person name="Ahmed S."/>
            <person name="Newling K."/>
        </authorList>
    </citation>
    <scope>NUCLEOTIDE SEQUENCE [LARGE SCALE GENOMIC DNA]</scope>
</reference>
<evidence type="ECO:0000313" key="1">
    <source>
        <dbReference type="EMBL" id="CAH8306726.1"/>
    </source>
</evidence>
<comment type="caution">
    <text evidence="1">The sequence shown here is derived from an EMBL/GenBank/DDBJ whole genome shotgun (WGS) entry which is preliminary data.</text>
</comment>
<evidence type="ECO:0000313" key="2">
    <source>
        <dbReference type="Proteomes" id="UP001642260"/>
    </source>
</evidence>
<gene>
    <name evidence="1" type="ORF">ERUC_LOCUS4719</name>
</gene>